<name>H3CJ54_TETNG</name>
<dbReference type="GeneTree" id="ENSGT00940000156402"/>
<evidence type="ECO:0000259" key="12">
    <source>
        <dbReference type="PROSITE" id="PS50227"/>
    </source>
</evidence>
<keyword evidence="4 11" id="KW-0812">Transmembrane</keyword>
<evidence type="ECO:0000256" key="10">
    <source>
        <dbReference type="ARBA" id="ARBA00023224"/>
    </source>
</evidence>
<organism evidence="14 15">
    <name type="scientific">Tetraodon nigroviridis</name>
    <name type="common">Spotted green pufferfish</name>
    <name type="synonym">Chelonodon nigroviridis</name>
    <dbReference type="NCBI Taxonomy" id="99883"/>
    <lineage>
        <taxon>Eukaryota</taxon>
        <taxon>Metazoa</taxon>
        <taxon>Chordata</taxon>
        <taxon>Craniata</taxon>
        <taxon>Vertebrata</taxon>
        <taxon>Euteleostomi</taxon>
        <taxon>Actinopterygii</taxon>
        <taxon>Neopterygii</taxon>
        <taxon>Teleostei</taxon>
        <taxon>Neoteleostei</taxon>
        <taxon>Acanthomorphata</taxon>
        <taxon>Eupercaria</taxon>
        <taxon>Tetraodontiformes</taxon>
        <taxon>Tetradontoidea</taxon>
        <taxon>Tetraodontidae</taxon>
        <taxon>Tetraodon</taxon>
    </lineage>
</organism>
<dbReference type="GO" id="GO:0017046">
    <property type="term" value="F:peptide hormone binding"/>
    <property type="evidence" value="ECO:0007669"/>
    <property type="project" value="TreeGrafter"/>
</dbReference>
<evidence type="ECO:0000313" key="15">
    <source>
        <dbReference type="Proteomes" id="UP000007303"/>
    </source>
</evidence>
<keyword evidence="15" id="KW-1185">Reference proteome</keyword>
<comment type="subcellular location">
    <subcellularLocation>
        <location evidence="1">Cell membrane</location>
        <topology evidence="1">Multi-pass membrane protein</topology>
    </subcellularLocation>
</comment>
<evidence type="ECO:0000259" key="13">
    <source>
        <dbReference type="PROSITE" id="PS50261"/>
    </source>
</evidence>
<reference evidence="14" key="2">
    <citation type="submission" date="2025-08" db="UniProtKB">
        <authorList>
            <consortium name="Ensembl"/>
        </authorList>
    </citation>
    <scope>IDENTIFICATION</scope>
</reference>
<evidence type="ECO:0008006" key="16">
    <source>
        <dbReference type="Google" id="ProtNLM"/>
    </source>
</evidence>
<proteinExistence type="inferred from homology"/>
<dbReference type="InterPro" id="IPR001879">
    <property type="entry name" value="GPCR_2_extracellular_dom"/>
</dbReference>
<feature type="transmembrane region" description="Helical" evidence="11">
    <location>
        <begin position="153"/>
        <end position="175"/>
    </location>
</feature>
<dbReference type="GO" id="GO:0007188">
    <property type="term" value="P:adenylate cyclase-modulating G protein-coupled receptor signaling pathway"/>
    <property type="evidence" value="ECO:0007669"/>
    <property type="project" value="TreeGrafter"/>
</dbReference>
<keyword evidence="3" id="KW-1003">Cell membrane</keyword>
<dbReference type="Gene3D" id="4.10.1240.10">
    <property type="entry name" value="GPCR, family 2, extracellular hormone receptor domain"/>
    <property type="match status" value="1"/>
</dbReference>
<dbReference type="STRING" id="99883.ENSTNIP00000008283"/>
<evidence type="ECO:0000256" key="6">
    <source>
        <dbReference type="ARBA" id="ARBA00023040"/>
    </source>
</evidence>
<dbReference type="SUPFAM" id="SSF81321">
    <property type="entry name" value="Family A G protein-coupled receptor-like"/>
    <property type="match status" value="1"/>
</dbReference>
<feature type="transmembrane region" description="Helical" evidence="11">
    <location>
        <begin position="187"/>
        <end position="205"/>
    </location>
</feature>
<dbReference type="Gene3D" id="1.20.1070.10">
    <property type="entry name" value="Rhodopsin 7-helix transmembrane proteins"/>
    <property type="match status" value="1"/>
</dbReference>
<evidence type="ECO:0000256" key="11">
    <source>
        <dbReference type="SAM" id="Phobius"/>
    </source>
</evidence>
<evidence type="ECO:0000256" key="3">
    <source>
        <dbReference type="ARBA" id="ARBA00022475"/>
    </source>
</evidence>
<feature type="transmembrane region" description="Helical" evidence="11">
    <location>
        <begin position="302"/>
        <end position="325"/>
    </location>
</feature>
<dbReference type="PANTHER" id="PTHR45620">
    <property type="entry name" value="PDF RECEPTOR-LIKE PROTEIN-RELATED"/>
    <property type="match status" value="1"/>
</dbReference>
<evidence type="ECO:0000256" key="1">
    <source>
        <dbReference type="ARBA" id="ARBA00004651"/>
    </source>
</evidence>
<dbReference type="GO" id="GO:0008528">
    <property type="term" value="F:G protein-coupled peptide receptor activity"/>
    <property type="evidence" value="ECO:0007669"/>
    <property type="project" value="TreeGrafter"/>
</dbReference>
<dbReference type="Pfam" id="PF00002">
    <property type="entry name" value="7tm_2"/>
    <property type="match status" value="1"/>
</dbReference>
<evidence type="ECO:0000313" key="14">
    <source>
        <dbReference type="Ensembl" id="ENSTNIP00000008283.1"/>
    </source>
</evidence>
<dbReference type="Ensembl" id="ENSTNIT00000008449.1">
    <property type="protein sequence ID" value="ENSTNIP00000008283.1"/>
    <property type="gene ID" value="ENSTNIG00000005583.1"/>
</dbReference>
<dbReference type="InterPro" id="IPR017981">
    <property type="entry name" value="GPCR_2-like_7TM"/>
</dbReference>
<dbReference type="InterPro" id="IPR050332">
    <property type="entry name" value="GPCR_2"/>
</dbReference>
<dbReference type="PROSITE" id="PS50227">
    <property type="entry name" value="G_PROTEIN_RECEP_F2_3"/>
    <property type="match status" value="1"/>
</dbReference>
<dbReference type="GO" id="GO:0005886">
    <property type="term" value="C:plasma membrane"/>
    <property type="evidence" value="ECO:0007669"/>
    <property type="project" value="UniProtKB-SubCell"/>
</dbReference>
<feature type="transmembrane region" description="Helical" evidence="11">
    <location>
        <begin position="111"/>
        <end position="133"/>
    </location>
</feature>
<feature type="domain" description="G-protein coupled receptors family 2 profile 2" evidence="13">
    <location>
        <begin position="74"/>
        <end position="326"/>
    </location>
</feature>
<dbReference type="GO" id="GO:0015055">
    <property type="term" value="F:secretin receptor activity"/>
    <property type="evidence" value="ECO:0007669"/>
    <property type="project" value="TreeGrafter"/>
</dbReference>
<keyword evidence="9" id="KW-0325">Glycoprotein</keyword>
<dbReference type="InterPro" id="IPR000832">
    <property type="entry name" value="GPCR_2_secretin-like"/>
</dbReference>
<comment type="similarity">
    <text evidence="2">Belongs to the G-protein coupled receptor 2 family.</text>
</comment>
<dbReference type="Proteomes" id="UP000007303">
    <property type="component" value="Unassembled WGS sequence"/>
</dbReference>
<dbReference type="PANTHER" id="PTHR45620:SF13">
    <property type="entry name" value="SECRETIN RECEPTOR"/>
    <property type="match status" value="1"/>
</dbReference>
<evidence type="ECO:0000256" key="2">
    <source>
        <dbReference type="ARBA" id="ARBA00005314"/>
    </source>
</evidence>
<feature type="domain" description="G-protein coupled receptors family 2 profile 1" evidence="12">
    <location>
        <begin position="1"/>
        <end position="57"/>
    </location>
</feature>
<protein>
    <recommendedName>
        <fullName evidence="16">Secretin receptor</fullName>
    </recommendedName>
</protein>
<evidence type="ECO:0000256" key="7">
    <source>
        <dbReference type="ARBA" id="ARBA00023136"/>
    </source>
</evidence>
<sequence length="389" mass="45891">MWDDLNCWPSASLGETVSQPCPNHEFFNSQGKVHRNCTASGWTDLLVPHEDACSYTFRCRQLHLYWRRWYFTFVKTMYTVGYALSLIALTIAIAIFCLFRKLHCTRNYIHIQMFVSFILRAIFIFIRDSLLFTNEEQYLCDYYPVACKVVLMFSNYAILANYSWLLVEAHFLFTLVSRSFFSLRKHLTWYIILSWGLPGIVIIFWGCAKYLYEDEGCWETRTHAWIWWILRVPVLLTISVKIFNYNLKPFIKKKKHIELFKPLFSSDRKLIKSTFFLVALFGLHYILFVFLPVEVNSWVFKIWTFAELALSSTQGFVVAVLYCFINGEVQHELQRHWRRWMLSRDLASRPRRHTSFVSHSGCPHTQVSLLPYAPGSPATMEAVRDAVHV</sequence>
<accession>H3CJ54</accession>
<keyword evidence="8" id="KW-0675">Receptor</keyword>
<dbReference type="GO" id="GO:0007166">
    <property type="term" value="P:cell surface receptor signaling pathway"/>
    <property type="evidence" value="ECO:0007669"/>
    <property type="project" value="InterPro"/>
</dbReference>
<feature type="transmembrane region" description="Helical" evidence="11">
    <location>
        <begin position="225"/>
        <end position="247"/>
    </location>
</feature>
<dbReference type="InParanoid" id="H3CJ54"/>
<dbReference type="OMA" id="HRNCTSN"/>
<dbReference type="HOGENOM" id="CLU_002753_4_4_1"/>
<evidence type="ECO:0000256" key="4">
    <source>
        <dbReference type="ARBA" id="ARBA00022692"/>
    </source>
</evidence>
<reference evidence="14" key="3">
    <citation type="submission" date="2025-09" db="UniProtKB">
        <authorList>
            <consortium name="Ensembl"/>
        </authorList>
    </citation>
    <scope>IDENTIFICATION</scope>
</reference>
<evidence type="ECO:0000256" key="9">
    <source>
        <dbReference type="ARBA" id="ARBA00023180"/>
    </source>
</evidence>
<dbReference type="AlphaFoldDB" id="H3CJ54"/>
<feature type="transmembrane region" description="Helical" evidence="11">
    <location>
        <begin position="77"/>
        <end position="99"/>
    </location>
</feature>
<dbReference type="PRINTS" id="PR00249">
    <property type="entry name" value="GPCRSECRETIN"/>
</dbReference>
<dbReference type="InterPro" id="IPR036445">
    <property type="entry name" value="GPCR_2_extracell_dom_sf"/>
</dbReference>
<keyword evidence="7 11" id="KW-0472">Membrane</keyword>
<evidence type="ECO:0000256" key="8">
    <source>
        <dbReference type="ARBA" id="ARBA00023170"/>
    </source>
</evidence>
<evidence type="ECO:0000256" key="5">
    <source>
        <dbReference type="ARBA" id="ARBA00022989"/>
    </source>
</evidence>
<dbReference type="Pfam" id="PF02793">
    <property type="entry name" value="HRM"/>
    <property type="match status" value="1"/>
</dbReference>
<feature type="transmembrane region" description="Helical" evidence="11">
    <location>
        <begin position="270"/>
        <end position="290"/>
    </location>
</feature>
<dbReference type="PROSITE" id="PS50261">
    <property type="entry name" value="G_PROTEIN_RECEP_F2_4"/>
    <property type="match status" value="1"/>
</dbReference>
<keyword evidence="6" id="KW-0297">G-protein coupled receptor</keyword>
<dbReference type="SUPFAM" id="SSF111418">
    <property type="entry name" value="Hormone receptor domain"/>
    <property type="match status" value="1"/>
</dbReference>
<reference evidence="15" key="1">
    <citation type="journal article" date="2004" name="Nature">
        <title>Genome duplication in the teleost fish Tetraodon nigroviridis reveals the early vertebrate proto-karyotype.</title>
        <authorList>
            <person name="Jaillon O."/>
            <person name="Aury J.-M."/>
            <person name="Brunet F."/>
            <person name="Petit J.-L."/>
            <person name="Stange-Thomann N."/>
            <person name="Mauceli E."/>
            <person name="Bouneau L."/>
            <person name="Fischer C."/>
            <person name="Ozouf-Costaz C."/>
            <person name="Bernot A."/>
            <person name="Nicaud S."/>
            <person name="Jaffe D."/>
            <person name="Fisher S."/>
            <person name="Lutfalla G."/>
            <person name="Dossat C."/>
            <person name="Segurens B."/>
            <person name="Dasilva C."/>
            <person name="Salanoubat M."/>
            <person name="Levy M."/>
            <person name="Boudet N."/>
            <person name="Castellano S."/>
            <person name="Anthouard V."/>
            <person name="Jubin C."/>
            <person name="Castelli V."/>
            <person name="Katinka M."/>
            <person name="Vacherie B."/>
            <person name="Biemont C."/>
            <person name="Skalli Z."/>
            <person name="Cattolico L."/>
            <person name="Poulain J."/>
            <person name="De Berardinis V."/>
            <person name="Cruaud C."/>
            <person name="Duprat S."/>
            <person name="Brottier P."/>
            <person name="Coutanceau J.-P."/>
            <person name="Gouzy J."/>
            <person name="Parra G."/>
            <person name="Lardier G."/>
            <person name="Chapple C."/>
            <person name="McKernan K.J."/>
            <person name="McEwan P."/>
            <person name="Bosak S."/>
            <person name="Kellis M."/>
            <person name="Volff J.-N."/>
            <person name="Guigo R."/>
            <person name="Zody M.C."/>
            <person name="Mesirov J."/>
            <person name="Lindblad-Toh K."/>
            <person name="Birren B."/>
            <person name="Nusbaum C."/>
            <person name="Kahn D."/>
            <person name="Robinson-Rechavi M."/>
            <person name="Laudet V."/>
            <person name="Schachter V."/>
            <person name="Quetier F."/>
            <person name="Saurin W."/>
            <person name="Scarpelli C."/>
            <person name="Wincker P."/>
            <person name="Lander E.S."/>
            <person name="Weissenbach J."/>
            <person name="Roest Crollius H."/>
        </authorList>
    </citation>
    <scope>NUCLEOTIDE SEQUENCE [LARGE SCALE GENOMIC DNA]</scope>
</reference>
<dbReference type="SMART" id="SM00008">
    <property type="entry name" value="HormR"/>
    <property type="match status" value="1"/>
</dbReference>
<keyword evidence="10" id="KW-0807">Transducer</keyword>
<keyword evidence="5 11" id="KW-1133">Transmembrane helix</keyword>
<dbReference type="InterPro" id="IPR017983">
    <property type="entry name" value="GPCR_2_secretin-like_CS"/>
</dbReference>
<dbReference type="PROSITE" id="PS00650">
    <property type="entry name" value="G_PROTEIN_RECEP_F2_2"/>
    <property type="match status" value="1"/>
</dbReference>